<keyword evidence="6" id="KW-1185">Reference proteome</keyword>
<feature type="chain" id="PRO_5046952964" evidence="3">
    <location>
        <begin position="21"/>
        <end position="855"/>
    </location>
</feature>
<dbReference type="GO" id="GO:0016787">
    <property type="term" value="F:hydrolase activity"/>
    <property type="evidence" value="ECO:0007669"/>
    <property type="project" value="UniProtKB-KW"/>
</dbReference>
<dbReference type="Gene3D" id="3.40.50.200">
    <property type="entry name" value="Peptidase S8/S53 domain"/>
    <property type="match status" value="1"/>
</dbReference>
<feature type="domain" description="Peptidase S8/S53" evidence="4">
    <location>
        <begin position="160"/>
        <end position="375"/>
    </location>
</feature>
<dbReference type="PROSITE" id="PS51892">
    <property type="entry name" value="SUBTILASE"/>
    <property type="match status" value="1"/>
</dbReference>
<dbReference type="SUPFAM" id="SSF49785">
    <property type="entry name" value="Galactose-binding domain-like"/>
    <property type="match status" value="1"/>
</dbReference>
<feature type="signal peptide" evidence="3">
    <location>
        <begin position="1"/>
        <end position="20"/>
    </location>
</feature>
<keyword evidence="3" id="KW-0732">Signal</keyword>
<dbReference type="EC" id="3.4.-.-" evidence="5"/>
<proteinExistence type="inferred from homology"/>
<comment type="similarity">
    <text evidence="1 2">Belongs to the peptidase S8 family.</text>
</comment>
<organism evidence="5 6">
    <name type="scientific">Marinoscillum luteum</name>
    <dbReference type="NCBI Taxonomy" id="861051"/>
    <lineage>
        <taxon>Bacteria</taxon>
        <taxon>Pseudomonadati</taxon>
        <taxon>Bacteroidota</taxon>
        <taxon>Cytophagia</taxon>
        <taxon>Cytophagales</taxon>
        <taxon>Reichenbachiellaceae</taxon>
        <taxon>Marinoscillum</taxon>
    </lineage>
</organism>
<dbReference type="InterPro" id="IPR008979">
    <property type="entry name" value="Galactose-bd-like_sf"/>
</dbReference>
<dbReference type="InterPro" id="IPR026444">
    <property type="entry name" value="Secre_tail"/>
</dbReference>
<evidence type="ECO:0000256" key="2">
    <source>
        <dbReference type="PROSITE-ProRule" id="PRU01240"/>
    </source>
</evidence>
<gene>
    <name evidence="5" type="ORF">ACHKAR_06725</name>
</gene>
<evidence type="ECO:0000259" key="4">
    <source>
        <dbReference type="Pfam" id="PF00082"/>
    </source>
</evidence>
<accession>A0ABW7N689</accession>
<reference evidence="5 6" key="1">
    <citation type="journal article" date="2013" name="Int. J. Syst. Evol. Microbiol.">
        <title>Marinoscillum luteum sp. nov., isolated from marine sediment.</title>
        <authorList>
            <person name="Cha I.T."/>
            <person name="Park S.J."/>
            <person name="Kim S.J."/>
            <person name="Kim J.G."/>
            <person name="Jung M.Y."/>
            <person name="Shin K.S."/>
            <person name="Kwon K.K."/>
            <person name="Yang S.H."/>
            <person name="Seo Y.S."/>
            <person name="Rhee S.K."/>
        </authorList>
    </citation>
    <scope>NUCLEOTIDE SEQUENCE [LARGE SCALE GENOMIC DNA]</scope>
    <source>
        <strain evidence="5 6">KCTC 23939</strain>
    </source>
</reference>
<dbReference type="Gene3D" id="2.60.120.380">
    <property type="match status" value="1"/>
</dbReference>
<dbReference type="Pfam" id="PF00082">
    <property type="entry name" value="Peptidase_S8"/>
    <property type="match status" value="1"/>
</dbReference>
<sequence length="855" mass="93841">MKWLFWVLLVSLMCVNTVLAQSKLSPKLMGESQRRAHLSTMDTFTIAVQNRPLFVRQYGDQVKILTWHSASSTLTFYATQSLIFGELIEDENILFIDAPNQPREESVLDVPNFQYNRIRKAQHQYPDNSGSGLRLSLKERKFDEADIDLTGKTFSIGLEAEDVSQHATDMATIILGAGNTSPFYKGIAPGALVASSDFNNLLPDDETLLTENGIYLQNHSYGVGIENYYGVEAYAYDRSIFSEPEIVHVFSAGNAGTSSSEDGTYSGLSFANLTGTFKQAKNTLIVSAVDTSLAISPYNSRGPAFDGRIKPELTAYGGGGTSDAAAIVSGIVTLLQESFQKKTLHLPSSALIKAVLIAGADDIGPEGIDFYSGYGSANASKSLQILESGWHDEVVVTKGENTTLEIEIPTGVKQIKLAVSWVDPAAELNVTRALINDVDAQLSLSGATWLPWVLNHSPSEAALNEPPQRAMDHLNNVEFISLESPGPGTYQLELSGANLSSASQEVSVAWYFEMADTFEWDFPTSSDILAANTAEWLSWNSTFNANEGLMAYQLNDGGWVDIGTVKLNEPFRWATPKISAAARLKMTVGVNEFVSNYFSISELPRVSVAFNCEETFGLQWPQIEAAQSYEVYEMGATSLDLIGTTTDTIYTIEKSASVYYSVAPVIGNAGGLRSQALNYTFQGTFCYFNFFAAERANEETVRITLNLSTSANIEHVEVLKSVNASEELLTDIVPEGQTSFVLSDPDLDPGLMTYQAILYFKDGTTLRSDESSLYIEIPGKLLLFPNPATDPYINLLSSGTGQLLQITDDQGKLVLEKKLEESFEYIIVQDFREGLYLYRLLEGKKVVDTGKFIKY</sequence>
<evidence type="ECO:0000256" key="1">
    <source>
        <dbReference type="ARBA" id="ARBA00011073"/>
    </source>
</evidence>
<dbReference type="SUPFAM" id="SSF52743">
    <property type="entry name" value="Subtilisin-like"/>
    <property type="match status" value="1"/>
</dbReference>
<evidence type="ECO:0000256" key="3">
    <source>
        <dbReference type="SAM" id="SignalP"/>
    </source>
</evidence>
<keyword evidence="5" id="KW-0378">Hydrolase</keyword>
<evidence type="ECO:0000313" key="6">
    <source>
        <dbReference type="Proteomes" id="UP001610063"/>
    </source>
</evidence>
<evidence type="ECO:0000313" key="5">
    <source>
        <dbReference type="EMBL" id="MFH6983125.1"/>
    </source>
</evidence>
<dbReference type="EMBL" id="JBIPKE010000014">
    <property type="protein sequence ID" value="MFH6983125.1"/>
    <property type="molecule type" value="Genomic_DNA"/>
</dbReference>
<comment type="caution">
    <text evidence="5">The sequence shown here is derived from an EMBL/GenBank/DDBJ whole genome shotgun (WGS) entry which is preliminary data.</text>
</comment>
<dbReference type="InterPro" id="IPR000209">
    <property type="entry name" value="Peptidase_S8/S53_dom"/>
</dbReference>
<comment type="caution">
    <text evidence="2">Lacks conserved residue(s) required for the propagation of feature annotation.</text>
</comment>
<dbReference type="InterPro" id="IPR051048">
    <property type="entry name" value="Peptidase_S8/S53_subtilisin"/>
</dbReference>
<name>A0ABW7N689_9BACT</name>
<dbReference type="NCBIfam" id="TIGR04183">
    <property type="entry name" value="Por_Secre_tail"/>
    <property type="match status" value="1"/>
</dbReference>
<dbReference type="PANTHER" id="PTHR43399">
    <property type="entry name" value="SUBTILISIN-RELATED"/>
    <property type="match status" value="1"/>
</dbReference>
<dbReference type="InterPro" id="IPR036852">
    <property type="entry name" value="Peptidase_S8/S53_dom_sf"/>
</dbReference>
<dbReference type="Proteomes" id="UP001610063">
    <property type="component" value="Unassembled WGS sequence"/>
</dbReference>
<dbReference type="PANTHER" id="PTHR43399:SF4">
    <property type="entry name" value="CELL WALL-ASSOCIATED PROTEASE"/>
    <property type="match status" value="1"/>
</dbReference>
<protein>
    <submittedName>
        <fullName evidence="5">S8 family peptidase</fullName>
        <ecNumber evidence="5">3.4.-.-</ecNumber>
    </submittedName>
</protein>